<accession>E0VSR7</accession>
<dbReference type="InParanoid" id="E0VSR7"/>
<dbReference type="EMBL" id="AAZO01005175">
    <property type="status" value="NOT_ANNOTATED_CDS"/>
    <property type="molecule type" value="Genomic_DNA"/>
</dbReference>
<protein>
    <submittedName>
        <fullName evidence="1 2">Uncharacterized protein</fullName>
    </submittedName>
</protein>
<proteinExistence type="predicted"/>
<reference evidence="1" key="2">
    <citation type="submission" date="2007-04" db="EMBL/GenBank/DDBJ databases">
        <title>The genome of the human body louse.</title>
        <authorList>
            <consortium name="The Human Body Louse Genome Consortium"/>
            <person name="Kirkness E."/>
            <person name="Walenz B."/>
            <person name="Hass B."/>
            <person name="Bruggner R."/>
            <person name="Strausberg R."/>
        </authorList>
    </citation>
    <scope>NUCLEOTIDE SEQUENCE</scope>
    <source>
        <strain evidence="1">USDA</strain>
    </source>
</reference>
<dbReference type="KEGG" id="phu:Phum_PHUM422780"/>
<evidence type="ECO:0000313" key="1">
    <source>
        <dbReference type="EMBL" id="EEB16423.1"/>
    </source>
</evidence>
<sequence>MFKLDYNQYSNDLTDEKNVNKRRSFFDENNERDGNFHYPDFGANRKDFFVDNETQNNYDDQQPEKFQWEPDRNRMPHNNLGMDGSLFASDKSPEPTFIGKKMKTNVRQDWEKTNEFVDIENPFRVKDDRPPKYQNNVFSDKVEVINNNDIKKGYNPQFNNNFNTQGNGENELVSSSRPIFGIPPPFPITYVTPEVSPVRKLNLGAPDLFGTNKAIIINLKTECPTSNPTKNHLIHKLLISRPPTSPHMFPLKRFLVSSSPSNIYYLQSK</sequence>
<evidence type="ECO:0000313" key="3">
    <source>
        <dbReference type="Proteomes" id="UP000009046"/>
    </source>
</evidence>
<keyword evidence="3" id="KW-1185">Reference proteome</keyword>
<dbReference type="Proteomes" id="UP000009046">
    <property type="component" value="Unassembled WGS sequence"/>
</dbReference>
<dbReference type="CTD" id="8234541"/>
<dbReference type="RefSeq" id="XP_002429161.1">
    <property type="nucleotide sequence ID" value="XM_002429116.1"/>
</dbReference>
<dbReference type="GeneID" id="8234541"/>
<reference evidence="1" key="1">
    <citation type="submission" date="2007-04" db="EMBL/GenBank/DDBJ databases">
        <title>Annotation of Pediculus humanus corporis strain USDA.</title>
        <authorList>
            <person name="Kirkness E."/>
            <person name="Hannick L."/>
            <person name="Hass B."/>
            <person name="Bruggner R."/>
            <person name="Lawson D."/>
            <person name="Bidwell S."/>
            <person name="Joardar V."/>
            <person name="Caler E."/>
            <person name="Walenz B."/>
            <person name="Inman J."/>
            <person name="Schobel S."/>
            <person name="Galinsky K."/>
            <person name="Amedeo P."/>
            <person name="Strausberg R."/>
        </authorList>
    </citation>
    <scope>NUCLEOTIDE SEQUENCE</scope>
    <source>
        <strain evidence="1">USDA</strain>
    </source>
</reference>
<dbReference type="EMBL" id="DS235756">
    <property type="protein sequence ID" value="EEB16423.1"/>
    <property type="molecule type" value="Genomic_DNA"/>
</dbReference>
<dbReference type="VEuPathDB" id="VectorBase:PHUM422780"/>
<name>E0VSR7_PEDHC</name>
<reference evidence="2" key="3">
    <citation type="submission" date="2020-05" db="UniProtKB">
        <authorList>
            <consortium name="EnsemblMetazoa"/>
        </authorList>
    </citation>
    <scope>IDENTIFICATION</scope>
    <source>
        <strain evidence="2">USDA</strain>
    </source>
</reference>
<gene>
    <name evidence="2" type="primary">8234541</name>
    <name evidence="1" type="ORF">Phum_PHUM422780</name>
</gene>
<dbReference type="AlphaFoldDB" id="E0VSR7"/>
<organism>
    <name type="scientific">Pediculus humanus subsp. corporis</name>
    <name type="common">Body louse</name>
    <dbReference type="NCBI Taxonomy" id="121224"/>
    <lineage>
        <taxon>Eukaryota</taxon>
        <taxon>Metazoa</taxon>
        <taxon>Ecdysozoa</taxon>
        <taxon>Arthropoda</taxon>
        <taxon>Hexapoda</taxon>
        <taxon>Insecta</taxon>
        <taxon>Pterygota</taxon>
        <taxon>Neoptera</taxon>
        <taxon>Paraneoptera</taxon>
        <taxon>Psocodea</taxon>
        <taxon>Troctomorpha</taxon>
        <taxon>Phthiraptera</taxon>
        <taxon>Anoplura</taxon>
        <taxon>Pediculidae</taxon>
        <taxon>Pediculus</taxon>
    </lineage>
</organism>
<dbReference type="HOGENOM" id="CLU_1035497_0_0_1"/>
<dbReference type="EnsemblMetazoa" id="PHUM422780-RA">
    <property type="protein sequence ID" value="PHUM422780-PA"/>
    <property type="gene ID" value="PHUM422780"/>
</dbReference>
<evidence type="ECO:0000313" key="2">
    <source>
        <dbReference type="EnsemblMetazoa" id="PHUM422780-PA"/>
    </source>
</evidence>